<feature type="region of interest" description="Disordered" evidence="2">
    <location>
        <begin position="61"/>
        <end position="92"/>
    </location>
</feature>
<evidence type="ECO:0000256" key="1">
    <source>
        <dbReference type="ARBA" id="ARBA00023242"/>
    </source>
</evidence>
<sequence length="179" mass="19856">MQNYIDGPKNLKLPPLQDLNLGLALQSSIQQNIGAPPPTPVRATETDRQATQRIRQSYVSENTHLLSHRPQDPGVVRPSSLTNQELPSAASGTKHRRVLRACGNCQAYKVKCSDDKVCWRCSTQGLTCIRPGAYNGGLAVDSQEVLEELKDQKVWMQRIEFMLHQLLNQPSQGAAQLPC</sequence>
<protein>
    <recommendedName>
        <fullName evidence="5">Zn(2)-C6 fungal-type domain-containing protein</fullName>
    </recommendedName>
</protein>
<gene>
    <name evidence="3" type="ORF">EV356DRAFT_516257</name>
</gene>
<dbReference type="GO" id="GO:0000981">
    <property type="term" value="F:DNA-binding transcription factor activity, RNA polymerase II-specific"/>
    <property type="evidence" value="ECO:0007669"/>
    <property type="project" value="InterPro"/>
</dbReference>
<evidence type="ECO:0008006" key="5">
    <source>
        <dbReference type="Google" id="ProtNLM"/>
    </source>
</evidence>
<keyword evidence="4" id="KW-1185">Reference proteome</keyword>
<keyword evidence="1" id="KW-0539">Nucleus</keyword>
<name>A0A6A6GRZ9_VIRVR</name>
<evidence type="ECO:0000313" key="4">
    <source>
        <dbReference type="Proteomes" id="UP000800092"/>
    </source>
</evidence>
<dbReference type="CDD" id="cd00067">
    <property type="entry name" value="GAL4"/>
    <property type="match status" value="1"/>
</dbReference>
<dbReference type="AlphaFoldDB" id="A0A6A6GRZ9"/>
<dbReference type="SUPFAM" id="SSF57701">
    <property type="entry name" value="Zn2/Cys6 DNA-binding domain"/>
    <property type="match status" value="1"/>
</dbReference>
<dbReference type="EMBL" id="ML992121">
    <property type="protein sequence ID" value="KAF2228369.1"/>
    <property type="molecule type" value="Genomic_DNA"/>
</dbReference>
<dbReference type="Gene3D" id="4.10.240.10">
    <property type="entry name" value="Zn(2)-C6 fungal-type DNA-binding domain"/>
    <property type="match status" value="1"/>
</dbReference>
<dbReference type="InterPro" id="IPR036864">
    <property type="entry name" value="Zn2-C6_fun-type_DNA-bd_sf"/>
</dbReference>
<accession>A0A6A6GRZ9</accession>
<dbReference type="InterPro" id="IPR001138">
    <property type="entry name" value="Zn2Cys6_DnaBD"/>
</dbReference>
<dbReference type="Proteomes" id="UP000800092">
    <property type="component" value="Unassembled WGS sequence"/>
</dbReference>
<evidence type="ECO:0000313" key="3">
    <source>
        <dbReference type="EMBL" id="KAF2228369.1"/>
    </source>
</evidence>
<proteinExistence type="predicted"/>
<organism evidence="3 4">
    <name type="scientific">Viridothelium virens</name>
    <name type="common">Speckled blister lichen</name>
    <name type="synonym">Trypethelium virens</name>
    <dbReference type="NCBI Taxonomy" id="1048519"/>
    <lineage>
        <taxon>Eukaryota</taxon>
        <taxon>Fungi</taxon>
        <taxon>Dikarya</taxon>
        <taxon>Ascomycota</taxon>
        <taxon>Pezizomycotina</taxon>
        <taxon>Dothideomycetes</taxon>
        <taxon>Dothideomycetes incertae sedis</taxon>
        <taxon>Trypetheliales</taxon>
        <taxon>Trypetheliaceae</taxon>
        <taxon>Viridothelium</taxon>
    </lineage>
</organism>
<dbReference type="GO" id="GO:0008270">
    <property type="term" value="F:zinc ion binding"/>
    <property type="evidence" value="ECO:0007669"/>
    <property type="project" value="InterPro"/>
</dbReference>
<reference evidence="3" key="1">
    <citation type="journal article" date="2020" name="Stud. Mycol.">
        <title>101 Dothideomycetes genomes: a test case for predicting lifestyles and emergence of pathogens.</title>
        <authorList>
            <person name="Haridas S."/>
            <person name="Albert R."/>
            <person name="Binder M."/>
            <person name="Bloem J."/>
            <person name="Labutti K."/>
            <person name="Salamov A."/>
            <person name="Andreopoulos B."/>
            <person name="Baker S."/>
            <person name="Barry K."/>
            <person name="Bills G."/>
            <person name="Bluhm B."/>
            <person name="Cannon C."/>
            <person name="Castanera R."/>
            <person name="Culley D."/>
            <person name="Daum C."/>
            <person name="Ezra D."/>
            <person name="Gonzalez J."/>
            <person name="Henrissat B."/>
            <person name="Kuo A."/>
            <person name="Liang C."/>
            <person name="Lipzen A."/>
            <person name="Lutzoni F."/>
            <person name="Magnuson J."/>
            <person name="Mondo S."/>
            <person name="Nolan M."/>
            <person name="Ohm R."/>
            <person name="Pangilinan J."/>
            <person name="Park H.-J."/>
            <person name="Ramirez L."/>
            <person name="Alfaro M."/>
            <person name="Sun H."/>
            <person name="Tritt A."/>
            <person name="Yoshinaga Y."/>
            <person name="Zwiers L.-H."/>
            <person name="Turgeon B."/>
            <person name="Goodwin S."/>
            <person name="Spatafora J."/>
            <person name="Crous P."/>
            <person name="Grigoriev I."/>
        </authorList>
    </citation>
    <scope>NUCLEOTIDE SEQUENCE</scope>
    <source>
        <strain evidence="3">Tuck. ex Michener</strain>
    </source>
</reference>
<evidence type="ECO:0000256" key="2">
    <source>
        <dbReference type="SAM" id="MobiDB-lite"/>
    </source>
</evidence>